<evidence type="ECO:0000256" key="1">
    <source>
        <dbReference type="SAM" id="MobiDB-lite"/>
    </source>
</evidence>
<evidence type="ECO:0000313" key="3">
    <source>
        <dbReference type="Proteomes" id="UP000288805"/>
    </source>
</evidence>
<feature type="region of interest" description="Disordered" evidence="1">
    <location>
        <begin position="775"/>
        <end position="795"/>
    </location>
</feature>
<name>A0A438IBU1_VITVI</name>
<proteinExistence type="predicted"/>
<dbReference type="PANTHER" id="PTHR31115">
    <property type="entry name" value="OS05G0107300 PROTEIN"/>
    <property type="match status" value="1"/>
</dbReference>
<gene>
    <name evidence="2" type="ORF">CK203_034778</name>
</gene>
<sequence>MAGNMRFELSSGTPEEAGFSGSYPNGQRGNYQNACLDRSGSFREGGESRLFSSGTGISRGNATSAMGDLPPLSQCLMLEPITLRDQKCSRLVEIRRVLGIPFGSTGEDNSFGAAHSKPPPPVATEELKRFKASVVDTINKARGRIKRLDESMDKLNKFCDALNLRKQQRNDLLPNEKSVGLNSLKMGTQIHRSSPDLVSQRLEDRTKSVVMNKRVRTSMADIRVSGSASFILAEKLKALKLILRSWNKEVFGKVETQKQLALNLVDFWDEEESACSLSLEEEEARKEARETYKKWVLLEEASWRQKSREIWLKEGDRNTRFFYQMANAHKRRNWLARVKVNGRWFTEDSEIKEEVEVMNFFREFHDSGCFVRSLNATFLVLIPKKGGVEGLKDFRPISLVGGLYKWLTKIMDAVLIANEVIGSILKRNRGAILCKLNIEKTYDNVEWYFLLAVLEKMGFGEKWCRWIKWCLSTTSCLLKRAVSRGFLSPCSVRGRGVKGSRSHLLFADDALIFWNLDKSDLIPVGRVENVEELAKELGCKVGRLSSTHLGMPLGAPFKSVVAWDGIEERLRKRLDKRKGGLGVKSLVTLNRALLGKWSWRFANERKALWNQVIRGKYGEQRGGWSSCEARKVSFWKDMWCETTPLSFGEMGGSRSPCFTRPFNDWKMEEVEMLFCCLGGKKVNVGEEEDRVRWMDSKDCLFSPEGRSSGPPRQTMVMAKDRDMLKDGGVGSDLVEEKIRRLPAGGEGWDKKMKRKRSVGAVFTRPMDSDGELKRAMHHKLNNETGLQAGDAQGIR</sequence>
<dbReference type="PANTHER" id="PTHR31115:SF2">
    <property type="entry name" value="OS05G0107300 PROTEIN"/>
    <property type="match status" value="1"/>
</dbReference>
<evidence type="ECO:0000313" key="2">
    <source>
        <dbReference type="EMBL" id="RVW94186.1"/>
    </source>
</evidence>
<comment type="caution">
    <text evidence="2">The sequence shown here is derived from an EMBL/GenBank/DDBJ whole genome shotgun (WGS) entry which is preliminary data.</text>
</comment>
<dbReference type="Proteomes" id="UP000288805">
    <property type="component" value="Unassembled WGS sequence"/>
</dbReference>
<organism evidence="2 3">
    <name type="scientific">Vitis vinifera</name>
    <name type="common">Grape</name>
    <dbReference type="NCBI Taxonomy" id="29760"/>
    <lineage>
        <taxon>Eukaryota</taxon>
        <taxon>Viridiplantae</taxon>
        <taxon>Streptophyta</taxon>
        <taxon>Embryophyta</taxon>
        <taxon>Tracheophyta</taxon>
        <taxon>Spermatophyta</taxon>
        <taxon>Magnoliopsida</taxon>
        <taxon>eudicotyledons</taxon>
        <taxon>Gunneridae</taxon>
        <taxon>Pentapetalae</taxon>
        <taxon>rosids</taxon>
        <taxon>Vitales</taxon>
        <taxon>Vitaceae</taxon>
        <taxon>Viteae</taxon>
        <taxon>Vitis</taxon>
    </lineage>
</organism>
<protein>
    <submittedName>
        <fullName evidence="2">Uncharacterized protein</fullName>
    </submittedName>
</protein>
<accession>A0A438IBU1</accession>
<dbReference type="AlphaFoldDB" id="A0A438IBU1"/>
<dbReference type="EMBL" id="QGNW01000123">
    <property type="protein sequence ID" value="RVW94186.1"/>
    <property type="molecule type" value="Genomic_DNA"/>
</dbReference>
<reference evidence="2 3" key="1">
    <citation type="journal article" date="2018" name="PLoS Genet.">
        <title>Population sequencing reveals clonal diversity and ancestral inbreeding in the grapevine cultivar Chardonnay.</title>
        <authorList>
            <person name="Roach M.J."/>
            <person name="Johnson D.L."/>
            <person name="Bohlmann J."/>
            <person name="van Vuuren H.J."/>
            <person name="Jones S.J."/>
            <person name="Pretorius I.S."/>
            <person name="Schmidt S.A."/>
            <person name="Borneman A.R."/>
        </authorList>
    </citation>
    <scope>NUCLEOTIDE SEQUENCE [LARGE SCALE GENOMIC DNA]</scope>
    <source>
        <strain evidence="3">cv. Chardonnay</strain>
        <tissue evidence="2">Leaf</tissue>
    </source>
</reference>
<feature type="region of interest" description="Disordered" evidence="1">
    <location>
        <begin position="1"/>
        <end position="25"/>
    </location>
</feature>